<evidence type="ECO:0008006" key="4">
    <source>
        <dbReference type="Google" id="ProtNLM"/>
    </source>
</evidence>
<organism evidence="2 3">
    <name type="scientific">Comamonas brasiliensis</name>
    <dbReference type="NCBI Taxonomy" id="1812482"/>
    <lineage>
        <taxon>Bacteria</taxon>
        <taxon>Pseudomonadati</taxon>
        <taxon>Pseudomonadota</taxon>
        <taxon>Betaproteobacteria</taxon>
        <taxon>Burkholderiales</taxon>
        <taxon>Comamonadaceae</taxon>
        <taxon>Comamonas</taxon>
    </lineage>
</organism>
<comment type="caution">
    <text evidence="2">The sequence shown here is derived from an EMBL/GenBank/DDBJ whole genome shotgun (WGS) entry which is preliminary data.</text>
</comment>
<dbReference type="Proteomes" id="UP001647436">
    <property type="component" value="Unassembled WGS sequence"/>
</dbReference>
<gene>
    <name evidence="2" type="ORF">DJFAAGMI_04762</name>
</gene>
<dbReference type="Gene3D" id="2.60.40.1090">
    <property type="entry name" value="Fimbrial-type adhesion domain"/>
    <property type="match status" value="1"/>
</dbReference>
<dbReference type="SUPFAM" id="SSF49401">
    <property type="entry name" value="Bacterial adhesins"/>
    <property type="match status" value="1"/>
</dbReference>
<dbReference type="EMBL" id="JAANES010000007">
    <property type="protein sequence ID" value="MBS3021984.1"/>
    <property type="molecule type" value="Genomic_DNA"/>
</dbReference>
<accession>A0ABS5M072</accession>
<evidence type="ECO:0000313" key="2">
    <source>
        <dbReference type="EMBL" id="MBS3021984.1"/>
    </source>
</evidence>
<reference evidence="2 3" key="1">
    <citation type="submission" date="2020-03" db="EMBL/GenBank/DDBJ databases">
        <title>The role of nitrogen metabolism on polyethylene biodegradation.</title>
        <authorList>
            <person name="Peixoto J."/>
            <person name="Vizzotto C.S."/>
            <person name="Ramos A."/>
            <person name="Alves G."/>
            <person name="Steindorff A."/>
            <person name="Kruger R."/>
        </authorList>
    </citation>
    <scope>NUCLEOTIDE SEQUENCE [LARGE SCALE GENOMIC DNA]</scope>
    <source>
        <strain evidence="2 3">PE63</strain>
    </source>
</reference>
<keyword evidence="3" id="KW-1185">Reference proteome</keyword>
<name>A0ABS5M072_9BURK</name>
<protein>
    <recommendedName>
        <fullName evidence="4">Type 1 fimbrial protein</fullName>
    </recommendedName>
</protein>
<evidence type="ECO:0000256" key="1">
    <source>
        <dbReference type="SAM" id="SignalP"/>
    </source>
</evidence>
<dbReference type="InterPro" id="IPR008966">
    <property type="entry name" value="Adhesion_dom_sf"/>
</dbReference>
<proteinExistence type="predicted"/>
<evidence type="ECO:0000313" key="3">
    <source>
        <dbReference type="Proteomes" id="UP001647436"/>
    </source>
</evidence>
<dbReference type="InterPro" id="IPR036937">
    <property type="entry name" value="Adhesion_dom_fimbrial_sf"/>
</dbReference>
<sequence length="190" mass="19472">MKKFLLRSAIVSILGLTVAVQVQARSFGAAGLINFMGSVTTDSCVLRDNNAVRTSGGMTYSMGSVSVHALGTEAAPTTSAGGSITALPVDMNMQLECLEGVAVELTLTPAIASGKGIGLTGGVQNVQIMLMNGSEPVDFSGGSQTINASMTRGKANIHMKAYYTLVAGRAASNVRAGTANGTVGYMMSYH</sequence>
<feature type="chain" id="PRO_5045206197" description="Type 1 fimbrial protein" evidence="1">
    <location>
        <begin position="25"/>
        <end position="190"/>
    </location>
</feature>
<feature type="signal peptide" evidence="1">
    <location>
        <begin position="1"/>
        <end position="24"/>
    </location>
</feature>
<dbReference type="RefSeq" id="WP_211459733.1">
    <property type="nucleotide sequence ID" value="NZ_JAANES010000007.1"/>
</dbReference>
<keyword evidence="1" id="KW-0732">Signal</keyword>